<dbReference type="PANTHER" id="PTHR43111:SF1">
    <property type="entry name" value="ALDEHYDE DEHYDROGENASE B-RELATED"/>
    <property type="match status" value="1"/>
</dbReference>
<dbReference type="InterPro" id="IPR015590">
    <property type="entry name" value="Aldehyde_DH_dom"/>
</dbReference>
<dbReference type="Gene3D" id="3.40.309.10">
    <property type="entry name" value="Aldehyde Dehydrogenase, Chain A, domain 2"/>
    <property type="match status" value="1"/>
</dbReference>
<proteinExistence type="predicted"/>
<dbReference type="Gene3D" id="3.40.605.10">
    <property type="entry name" value="Aldehyde Dehydrogenase, Chain A, domain 1"/>
    <property type="match status" value="1"/>
</dbReference>
<protein>
    <submittedName>
        <fullName evidence="3">ALDH-like protein</fullName>
    </submittedName>
</protein>
<evidence type="ECO:0000313" key="4">
    <source>
        <dbReference type="Proteomes" id="UP000800036"/>
    </source>
</evidence>
<feature type="domain" description="Aldehyde dehydrogenase" evidence="2">
    <location>
        <begin position="22"/>
        <end position="249"/>
    </location>
</feature>
<reference evidence="3" key="1">
    <citation type="journal article" date="2020" name="Stud. Mycol.">
        <title>101 Dothideomycetes genomes: a test case for predicting lifestyles and emergence of pathogens.</title>
        <authorList>
            <person name="Haridas S."/>
            <person name="Albert R."/>
            <person name="Binder M."/>
            <person name="Bloem J."/>
            <person name="Labutti K."/>
            <person name="Salamov A."/>
            <person name="Andreopoulos B."/>
            <person name="Baker S."/>
            <person name="Barry K."/>
            <person name="Bills G."/>
            <person name="Bluhm B."/>
            <person name="Cannon C."/>
            <person name="Castanera R."/>
            <person name="Culley D."/>
            <person name="Daum C."/>
            <person name="Ezra D."/>
            <person name="Gonzalez J."/>
            <person name="Henrissat B."/>
            <person name="Kuo A."/>
            <person name="Liang C."/>
            <person name="Lipzen A."/>
            <person name="Lutzoni F."/>
            <person name="Magnuson J."/>
            <person name="Mondo S."/>
            <person name="Nolan M."/>
            <person name="Ohm R."/>
            <person name="Pangilinan J."/>
            <person name="Park H.-J."/>
            <person name="Ramirez L."/>
            <person name="Alfaro M."/>
            <person name="Sun H."/>
            <person name="Tritt A."/>
            <person name="Yoshinaga Y."/>
            <person name="Zwiers L.-H."/>
            <person name="Turgeon B."/>
            <person name="Goodwin S."/>
            <person name="Spatafora J."/>
            <person name="Crous P."/>
            <person name="Grigoriev I."/>
        </authorList>
    </citation>
    <scope>NUCLEOTIDE SEQUENCE</scope>
    <source>
        <strain evidence="3">CBS 107.79</strain>
    </source>
</reference>
<sequence length="491" mass="53387">MSALVDLHATAVTSRCHNPFFRREQLKSLHDTIRKEKESIRTAIRQDTSCTDAEASVEIATALRIVVEHHTSIQPKNDINEEYKTAHGQDARDRTEPWGVVFVEPNLGHTPFLSVIDPLSAAITAGNCVALKLENTPRAIPSMLRTLLTKAMQADTFQIISTTPTQDALSNAFSVLQKTRIQQPSNTQLVSSSGRVVAVVDRTADLSSAAEALVAARFSFGGTSPYAPDLVFVNEFVKTAFVEKVVGHALRYLASTTSAVVNGTPEPSQTNHFRNKITSTSLTSLESNKDWDTRIITQGYAGAIIELTNKHTTHVPLPPRSNAPVLAISAISSLDHAIDLVANDPGDRLSAAYHFAAAAHANYLSLFIHAQATFINHIPAGLLLGPAAPLFHVINVEKRYVKEHFVRAAPVIVNSGATKGLVHLSSRDAMQLLDDANKEIKEARRAEWIAIGFFEQGILLGLGMYGLPLLSFLGASIFFGVRAGLRRWAVI</sequence>
<dbReference type="Pfam" id="PF00171">
    <property type="entry name" value="Aldedh"/>
    <property type="match status" value="1"/>
</dbReference>
<organism evidence="3 4">
    <name type="scientific">Bimuria novae-zelandiae CBS 107.79</name>
    <dbReference type="NCBI Taxonomy" id="1447943"/>
    <lineage>
        <taxon>Eukaryota</taxon>
        <taxon>Fungi</taxon>
        <taxon>Dikarya</taxon>
        <taxon>Ascomycota</taxon>
        <taxon>Pezizomycotina</taxon>
        <taxon>Dothideomycetes</taxon>
        <taxon>Pleosporomycetidae</taxon>
        <taxon>Pleosporales</taxon>
        <taxon>Massarineae</taxon>
        <taxon>Didymosphaeriaceae</taxon>
        <taxon>Bimuria</taxon>
    </lineage>
</organism>
<keyword evidence="1" id="KW-0472">Membrane</keyword>
<dbReference type="InterPro" id="IPR016161">
    <property type="entry name" value="Ald_DH/histidinol_DH"/>
</dbReference>
<dbReference type="EMBL" id="ML976691">
    <property type="protein sequence ID" value="KAF1971862.1"/>
    <property type="molecule type" value="Genomic_DNA"/>
</dbReference>
<dbReference type="OrthoDB" id="5596991at2759"/>
<dbReference type="InterPro" id="IPR016163">
    <property type="entry name" value="Ald_DH_C"/>
</dbReference>
<keyword evidence="1" id="KW-1133">Transmembrane helix</keyword>
<gene>
    <name evidence="3" type="ORF">BU23DRAFT_581367</name>
</gene>
<dbReference type="InterPro" id="IPR016162">
    <property type="entry name" value="Ald_DH_N"/>
</dbReference>
<feature type="transmembrane region" description="Helical" evidence="1">
    <location>
        <begin position="458"/>
        <end position="481"/>
    </location>
</feature>
<accession>A0A6A5V750</accession>
<dbReference type="SUPFAM" id="SSF53720">
    <property type="entry name" value="ALDH-like"/>
    <property type="match status" value="1"/>
</dbReference>
<evidence type="ECO:0000256" key="1">
    <source>
        <dbReference type="SAM" id="Phobius"/>
    </source>
</evidence>
<dbReference type="Proteomes" id="UP000800036">
    <property type="component" value="Unassembled WGS sequence"/>
</dbReference>
<evidence type="ECO:0000313" key="3">
    <source>
        <dbReference type="EMBL" id="KAF1971862.1"/>
    </source>
</evidence>
<name>A0A6A5V750_9PLEO</name>
<keyword evidence="1" id="KW-0812">Transmembrane</keyword>
<dbReference type="AlphaFoldDB" id="A0A6A5V750"/>
<evidence type="ECO:0000259" key="2">
    <source>
        <dbReference type="Pfam" id="PF00171"/>
    </source>
</evidence>
<keyword evidence="4" id="KW-1185">Reference proteome</keyword>
<dbReference type="GO" id="GO:0016620">
    <property type="term" value="F:oxidoreductase activity, acting on the aldehyde or oxo group of donors, NAD or NADP as acceptor"/>
    <property type="evidence" value="ECO:0007669"/>
    <property type="project" value="InterPro"/>
</dbReference>
<dbReference type="PANTHER" id="PTHR43111">
    <property type="entry name" value="ALDEHYDE DEHYDROGENASE B-RELATED"/>
    <property type="match status" value="1"/>
</dbReference>